<dbReference type="PANTHER" id="PTHR48043">
    <property type="entry name" value="EG:EG0003.4 PROTEIN-RELATED"/>
    <property type="match status" value="1"/>
</dbReference>
<dbReference type="Gene3D" id="3.40.50.2000">
    <property type="entry name" value="Glycogen Phosphorylase B"/>
    <property type="match status" value="1"/>
</dbReference>
<evidence type="ECO:0000256" key="5">
    <source>
        <dbReference type="ARBA" id="ARBA00022679"/>
    </source>
</evidence>
<evidence type="ECO:0000256" key="6">
    <source>
        <dbReference type="ARBA" id="ARBA00022692"/>
    </source>
</evidence>
<sequence length="503" mass="56628">MGHSHMKFMGGMADILTAAGHVVTEIRPRMDPHAKWGGVSKSKHLLHYPIDKEVLRFRAAMENDPNLFMAQLWAKDMTPFEMAKMTENMTFSFARMCEHAVFETDLLVTLKSKKYDVGISEAMDECGHGIFEAIGLKTVIAASSMNIMDHQAALFGIPRHCSYVPGSMGNSKQEMNLWQRGLNMLGSFFESRMMDGVMAAQDAVFKKHLGAGFPELKDIIARSAILFTNTQPYIEFPRPTIHKVVDLGGIHIKEKLPPLTEGWNNVLSKKPKTVLISFGSVAKSFLMPLTYKKAIVEAVREISDVQFIWKYEEDDLNSWDLPENLYLSKWTPQTALLADPRLSLFVSHGGLGSTMEIAYSGKPAIVIPLFADQPRNAQMLKRHEIVEIMSKFDLADNLKLKEAVQAMLNDESAQKKAAHISSMLKHAPLKPKELLLRNVEFVAKFGSLPQLDPHGRQLSFIQYFLLDVLGALLLCALSILTVVYLVLRRIYRFFVPKTKTKSE</sequence>
<evidence type="ECO:0000256" key="1">
    <source>
        <dbReference type="ARBA" id="ARBA00004167"/>
    </source>
</evidence>
<dbReference type="InterPro" id="IPR050271">
    <property type="entry name" value="UDP-glycosyltransferase"/>
</dbReference>
<comment type="catalytic activity">
    <reaction evidence="10">
        <text>glucuronate acceptor + UDP-alpha-D-glucuronate = acceptor beta-D-glucuronoside + UDP + H(+)</text>
        <dbReference type="Rhea" id="RHEA:21032"/>
        <dbReference type="ChEBI" id="CHEBI:15378"/>
        <dbReference type="ChEBI" id="CHEBI:58052"/>
        <dbReference type="ChEBI" id="CHEBI:58223"/>
        <dbReference type="ChEBI" id="CHEBI:132367"/>
        <dbReference type="ChEBI" id="CHEBI:132368"/>
        <dbReference type="EC" id="2.4.1.17"/>
    </reaction>
</comment>
<dbReference type="EC" id="2.4.1.17" evidence="3"/>
<keyword evidence="13" id="KW-1185">Reference proteome</keyword>
<keyword evidence="6 11" id="KW-0812">Transmembrane</keyword>
<keyword evidence="8 11" id="KW-1133">Transmembrane helix</keyword>
<organism evidence="12 13">
    <name type="scientific">Mesorhabditis spiculigera</name>
    <dbReference type="NCBI Taxonomy" id="96644"/>
    <lineage>
        <taxon>Eukaryota</taxon>
        <taxon>Metazoa</taxon>
        <taxon>Ecdysozoa</taxon>
        <taxon>Nematoda</taxon>
        <taxon>Chromadorea</taxon>
        <taxon>Rhabditida</taxon>
        <taxon>Rhabditina</taxon>
        <taxon>Rhabditomorpha</taxon>
        <taxon>Rhabditoidea</taxon>
        <taxon>Rhabditidae</taxon>
        <taxon>Mesorhabditinae</taxon>
        <taxon>Mesorhabditis</taxon>
    </lineage>
</organism>
<feature type="non-terminal residue" evidence="12">
    <location>
        <position position="503"/>
    </location>
</feature>
<keyword evidence="9 11" id="KW-0472">Membrane</keyword>
<evidence type="ECO:0000256" key="11">
    <source>
        <dbReference type="SAM" id="Phobius"/>
    </source>
</evidence>
<dbReference type="Pfam" id="PF00201">
    <property type="entry name" value="UDPGT"/>
    <property type="match status" value="1"/>
</dbReference>
<dbReference type="GO" id="GO:0015020">
    <property type="term" value="F:glucuronosyltransferase activity"/>
    <property type="evidence" value="ECO:0007669"/>
    <property type="project" value="UniProtKB-EC"/>
</dbReference>
<evidence type="ECO:0000256" key="9">
    <source>
        <dbReference type="ARBA" id="ARBA00023136"/>
    </source>
</evidence>
<name>A0AA36CG88_9BILA</name>
<evidence type="ECO:0000256" key="4">
    <source>
        <dbReference type="ARBA" id="ARBA00022676"/>
    </source>
</evidence>
<proteinExistence type="inferred from homology"/>
<keyword evidence="4" id="KW-0328">Glycosyltransferase</keyword>
<evidence type="ECO:0000256" key="2">
    <source>
        <dbReference type="ARBA" id="ARBA00009995"/>
    </source>
</evidence>
<dbReference type="InterPro" id="IPR002213">
    <property type="entry name" value="UDP_glucos_trans"/>
</dbReference>
<dbReference type="AlphaFoldDB" id="A0AA36CG88"/>
<accession>A0AA36CG88</accession>
<dbReference type="EMBL" id="CATQJA010001741">
    <property type="protein sequence ID" value="CAJ0568460.1"/>
    <property type="molecule type" value="Genomic_DNA"/>
</dbReference>
<evidence type="ECO:0000256" key="10">
    <source>
        <dbReference type="ARBA" id="ARBA00047475"/>
    </source>
</evidence>
<gene>
    <name evidence="12" type="ORF">MSPICULIGERA_LOCUS6978</name>
</gene>
<evidence type="ECO:0000313" key="13">
    <source>
        <dbReference type="Proteomes" id="UP001177023"/>
    </source>
</evidence>
<evidence type="ECO:0000256" key="8">
    <source>
        <dbReference type="ARBA" id="ARBA00022989"/>
    </source>
</evidence>
<evidence type="ECO:0000313" key="12">
    <source>
        <dbReference type="EMBL" id="CAJ0568460.1"/>
    </source>
</evidence>
<dbReference type="PANTHER" id="PTHR48043:SF23">
    <property type="entry name" value="UDP-GLUCURONOSYLTRANSFERASE"/>
    <property type="match status" value="1"/>
</dbReference>
<dbReference type="CDD" id="cd03784">
    <property type="entry name" value="GT1_Gtf-like"/>
    <property type="match status" value="1"/>
</dbReference>
<keyword evidence="7" id="KW-0732">Signal</keyword>
<comment type="subcellular location">
    <subcellularLocation>
        <location evidence="1">Membrane</location>
        <topology evidence="1">Single-pass membrane protein</topology>
    </subcellularLocation>
</comment>
<feature type="transmembrane region" description="Helical" evidence="11">
    <location>
        <begin position="463"/>
        <end position="487"/>
    </location>
</feature>
<dbReference type="SUPFAM" id="SSF53756">
    <property type="entry name" value="UDP-Glycosyltransferase/glycogen phosphorylase"/>
    <property type="match status" value="1"/>
</dbReference>
<dbReference type="FunFam" id="3.40.50.2000:FF:000038">
    <property type="entry name" value="UDP-GlucuronosylTransferase"/>
    <property type="match status" value="1"/>
</dbReference>
<dbReference type="Proteomes" id="UP001177023">
    <property type="component" value="Unassembled WGS sequence"/>
</dbReference>
<keyword evidence="5" id="KW-0808">Transferase</keyword>
<dbReference type="GO" id="GO:0016020">
    <property type="term" value="C:membrane"/>
    <property type="evidence" value="ECO:0007669"/>
    <property type="project" value="UniProtKB-SubCell"/>
</dbReference>
<evidence type="ECO:0000256" key="7">
    <source>
        <dbReference type="ARBA" id="ARBA00022729"/>
    </source>
</evidence>
<comment type="similarity">
    <text evidence="2">Belongs to the UDP-glycosyltransferase family.</text>
</comment>
<protein>
    <recommendedName>
        <fullName evidence="3">glucuronosyltransferase</fullName>
        <ecNumber evidence="3">2.4.1.17</ecNumber>
    </recommendedName>
</protein>
<evidence type="ECO:0000256" key="3">
    <source>
        <dbReference type="ARBA" id="ARBA00012544"/>
    </source>
</evidence>
<reference evidence="12" key="1">
    <citation type="submission" date="2023-06" db="EMBL/GenBank/DDBJ databases">
        <authorList>
            <person name="Delattre M."/>
        </authorList>
    </citation>
    <scope>NUCLEOTIDE SEQUENCE</scope>
    <source>
        <strain evidence="12">AF72</strain>
    </source>
</reference>
<comment type="caution">
    <text evidence="12">The sequence shown here is derived from an EMBL/GenBank/DDBJ whole genome shotgun (WGS) entry which is preliminary data.</text>
</comment>